<dbReference type="KEGG" id="mfn:Ga0123462_0796"/>
<evidence type="ECO:0000256" key="2">
    <source>
        <dbReference type="ARBA" id="ARBA00022490"/>
    </source>
</evidence>
<dbReference type="NCBIfam" id="TIGR00667">
    <property type="entry name" value="aat"/>
    <property type="match status" value="1"/>
</dbReference>
<dbReference type="GO" id="GO:0005737">
    <property type="term" value="C:cytoplasm"/>
    <property type="evidence" value="ECO:0007669"/>
    <property type="project" value="UniProtKB-SubCell"/>
</dbReference>
<dbReference type="OrthoDB" id="5291081at2"/>
<protein>
    <recommendedName>
        <fullName evidence="11 15">Leucyl/phenylalanyl-tRNA--protein transferase</fullName>
        <ecNumber evidence="10 15">2.3.2.6</ecNumber>
    </recommendedName>
    <alternativeName>
        <fullName evidence="12 15">L/F-transferase</fullName>
    </alternativeName>
    <alternativeName>
        <fullName evidence="13 15">Leucyltransferase</fullName>
    </alternativeName>
    <alternativeName>
        <fullName evidence="14 15">Phenyalanyltransferase</fullName>
    </alternativeName>
</protein>
<dbReference type="Gene3D" id="3.30.70.3550">
    <property type="entry name" value="Leucyl/phenylalanyl-tRNA-protein transferase, N-terminal domain"/>
    <property type="match status" value="1"/>
</dbReference>
<dbReference type="InterPro" id="IPR042203">
    <property type="entry name" value="Leu/Phe-tRNA_Trfase_C"/>
</dbReference>
<evidence type="ECO:0000256" key="13">
    <source>
        <dbReference type="ARBA" id="ARBA00077165"/>
    </source>
</evidence>
<dbReference type="EC" id="2.3.2.6" evidence="10 15"/>
<evidence type="ECO:0000256" key="15">
    <source>
        <dbReference type="HAMAP-Rule" id="MF_00688"/>
    </source>
</evidence>
<organism evidence="16 17">
    <name type="scientific">Mariprofundus ferrinatatus</name>
    <dbReference type="NCBI Taxonomy" id="1921087"/>
    <lineage>
        <taxon>Bacteria</taxon>
        <taxon>Pseudomonadati</taxon>
        <taxon>Pseudomonadota</taxon>
        <taxon>Candidatius Mariprofundia</taxon>
        <taxon>Mariprofundales</taxon>
        <taxon>Mariprofundaceae</taxon>
        <taxon>Mariprofundus</taxon>
    </lineage>
</organism>
<dbReference type="GO" id="GO:0030163">
    <property type="term" value="P:protein catabolic process"/>
    <property type="evidence" value="ECO:0007669"/>
    <property type="project" value="UniProtKB-UniRule"/>
</dbReference>
<keyword evidence="4 15" id="KW-0012">Acyltransferase</keyword>
<evidence type="ECO:0000313" key="17">
    <source>
        <dbReference type="Proteomes" id="UP000231637"/>
    </source>
</evidence>
<accession>A0A2K8LBP4</accession>
<keyword evidence="3 15" id="KW-0808">Transferase</keyword>
<evidence type="ECO:0000256" key="1">
    <source>
        <dbReference type="ARBA" id="ARBA00004496"/>
    </source>
</evidence>
<dbReference type="EMBL" id="CP018800">
    <property type="protein sequence ID" value="ATX81666.1"/>
    <property type="molecule type" value="Genomic_DNA"/>
</dbReference>
<dbReference type="FunFam" id="3.30.70.3550:FF:000001">
    <property type="entry name" value="Leucyl/phenylalanyl-tRNA--protein transferase"/>
    <property type="match status" value="1"/>
</dbReference>
<keyword evidence="17" id="KW-1185">Reference proteome</keyword>
<dbReference type="HAMAP" id="MF_00688">
    <property type="entry name" value="Leu_Phe_trans"/>
    <property type="match status" value="1"/>
</dbReference>
<evidence type="ECO:0000256" key="11">
    <source>
        <dbReference type="ARBA" id="ARBA00074372"/>
    </source>
</evidence>
<dbReference type="AlphaFoldDB" id="A0A2K8LBP4"/>
<evidence type="ECO:0000256" key="6">
    <source>
        <dbReference type="ARBA" id="ARBA00050652"/>
    </source>
</evidence>
<dbReference type="Proteomes" id="UP000231637">
    <property type="component" value="Chromosome"/>
</dbReference>
<reference evidence="16 17" key="1">
    <citation type="submission" date="2016-12" db="EMBL/GenBank/DDBJ databases">
        <title>Isolation and genomic insights into novel planktonic Zetaproteobacteria from stratified waters of the Chesapeake Bay.</title>
        <authorList>
            <person name="McAllister S.M."/>
            <person name="Kato S."/>
            <person name="Chan C.S."/>
            <person name="Chiu B.K."/>
            <person name="Field E.K."/>
        </authorList>
    </citation>
    <scope>NUCLEOTIDE SEQUENCE [LARGE SCALE GENOMIC DNA]</scope>
    <source>
        <strain evidence="16 17">CP-8</strain>
    </source>
</reference>
<dbReference type="InterPro" id="IPR004616">
    <property type="entry name" value="Leu/Phe-tRNA_Trfase"/>
</dbReference>
<dbReference type="InterPro" id="IPR042221">
    <property type="entry name" value="Leu/Phe-tRNA_Trfase_N"/>
</dbReference>
<evidence type="ECO:0000256" key="3">
    <source>
        <dbReference type="ARBA" id="ARBA00022679"/>
    </source>
</evidence>
<evidence type="ECO:0000256" key="10">
    <source>
        <dbReference type="ARBA" id="ARBA00066767"/>
    </source>
</evidence>
<comment type="catalytic activity">
    <reaction evidence="7 15">
        <text>N-terminal L-lysyl-[protein] + L-leucyl-tRNA(Leu) = N-terminal L-leucyl-L-lysyl-[protein] + tRNA(Leu) + H(+)</text>
        <dbReference type="Rhea" id="RHEA:12340"/>
        <dbReference type="Rhea" id="RHEA-COMP:9613"/>
        <dbReference type="Rhea" id="RHEA-COMP:9622"/>
        <dbReference type="Rhea" id="RHEA-COMP:12670"/>
        <dbReference type="Rhea" id="RHEA-COMP:12671"/>
        <dbReference type="ChEBI" id="CHEBI:15378"/>
        <dbReference type="ChEBI" id="CHEBI:65249"/>
        <dbReference type="ChEBI" id="CHEBI:78442"/>
        <dbReference type="ChEBI" id="CHEBI:78494"/>
        <dbReference type="ChEBI" id="CHEBI:133043"/>
        <dbReference type="EC" id="2.3.2.6"/>
    </reaction>
</comment>
<sequence length="208" mass="23641">MIEFPDPSQANEEGLLAVGGNLNPETLMAAYSKGIFPWYGEGQPILWWSPDPRMVLFPSEFHCSRRLARRMRQGSYTVSFDRAFSDVIRLCAEIPRKGESGTWIIPEMIQAYCDMFDWGYAHSVEVLEEGELIGGLYGVLYNRIFFAESMFSRKTDASKVALAALCERAIQEGWRLIDCQFHTGHLQSLGAREISRSQFLSLIDPSRD</sequence>
<evidence type="ECO:0000256" key="14">
    <source>
        <dbReference type="ARBA" id="ARBA00083640"/>
    </source>
</evidence>
<name>A0A2K8LBP4_9PROT</name>
<evidence type="ECO:0000256" key="9">
    <source>
        <dbReference type="ARBA" id="ARBA00061535"/>
    </source>
</evidence>
<comment type="function">
    <text evidence="8 15">Functions in the N-end rule pathway of protein degradation where it conjugates Leu, Phe and, less efficiently, Met from aminoacyl-tRNAs to the N-termini of proteins containing an N-terminal arginine or lysine.</text>
</comment>
<dbReference type="InterPro" id="IPR016181">
    <property type="entry name" value="Acyl_CoA_acyltransferase"/>
</dbReference>
<comment type="subcellular location">
    <subcellularLocation>
        <location evidence="1 15">Cytoplasm</location>
    </subcellularLocation>
</comment>
<comment type="similarity">
    <text evidence="9 15">Belongs to the L/F-transferase family.</text>
</comment>
<evidence type="ECO:0000256" key="7">
    <source>
        <dbReference type="ARBA" id="ARBA00051538"/>
    </source>
</evidence>
<evidence type="ECO:0000313" key="16">
    <source>
        <dbReference type="EMBL" id="ATX81666.1"/>
    </source>
</evidence>
<dbReference type="Gene3D" id="3.40.630.70">
    <property type="entry name" value="Leucyl/phenylalanyl-tRNA-protein transferase, C-terminal domain"/>
    <property type="match status" value="1"/>
</dbReference>
<evidence type="ECO:0000256" key="8">
    <source>
        <dbReference type="ARBA" id="ARBA00054043"/>
    </source>
</evidence>
<comment type="catalytic activity">
    <reaction evidence="5 15">
        <text>L-phenylalanyl-tRNA(Phe) + an N-terminal L-alpha-aminoacyl-[protein] = an N-terminal L-phenylalanyl-L-alpha-aminoacyl-[protein] + tRNA(Phe)</text>
        <dbReference type="Rhea" id="RHEA:43632"/>
        <dbReference type="Rhea" id="RHEA-COMP:9668"/>
        <dbReference type="Rhea" id="RHEA-COMP:9699"/>
        <dbReference type="Rhea" id="RHEA-COMP:10636"/>
        <dbReference type="Rhea" id="RHEA-COMP:10637"/>
        <dbReference type="ChEBI" id="CHEBI:78442"/>
        <dbReference type="ChEBI" id="CHEBI:78531"/>
        <dbReference type="ChEBI" id="CHEBI:78597"/>
        <dbReference type="ChEBI" id="CHEBI:83561"/>
        <dbReference type="EC" id="2.3.2.6"/>
    </reaction>
</comment>
<evidence type="ECO:0000256" key="12">
    <source>
        <dbReference type="ARBA" id="ARBA00077136"/>
    </source>
</evidence>
<evidence type="ECO:0000256" key="5">
    <source>
        <dbReference type="ARBA" id="ARBA00050607"/>
    </source>
</evidence>
<evidence type="ECO:0000256" key="4">
    <source>
        <dbReference type="ARBA" id="ARBA00023315"/>
    </source>
</evidence>
<keyword evidence="2 15" id="KW-0963">Cytoplasm</keyword>
<dbReference type="PANTHER" id="PTHR30098:SF2">
    <property type="entry name" value="LEUCYL_PHENYLALANYL-TRNA--PROTEIN TRANSFERASE"/>
    <property type="match status" value="1"/>
</dbReference>
<dbReference type="Pfam" id="PF03588">
    <property type="entry name" value="Leu_Phe_trans"/>
    <property type="match status" value="1"/>
</dbReference>
<dbReference type="SUPFAM" id="SSF55729">
    <property type="entry name" value="Acyl-CoA N-acyltransferases (Nat)"/>
    <property type="match status" value="1"/>
</dbReference>
<comment type="catalytic activity">
    <reaction evidence="6 15">
        <text>N-terminal L-arginyl-[protein] + L-leucyl-tRNA(Leu) = N-terminal L-leucyl-L-arginyl-[protein] + tRNA(Leu) + H(+)</text>
        <dbReference type="Rhea" id="RHEA:50416"/>
        <dbReference type="Rhea" id="RHEA-COMP:9613"/>
        <dbReference type="Rhea" id="RHEA-COMP:9622"/>
        <dbReference type="Rhea" id="RHEA-COMP:12672"/>
        <dbReference type="Rhea" id="RHEA-COMP:12673"/>
        <dbReference type="ChEBI" id="CHEBI:15378"/>
        <dbReference type="ChEBI" id="CHEBI:64719"/>
        <dbReference type="ChEBI" id="CHEBI:78442"/>
        <dbReference type="ChEBI" id="CHEBI:78494"/>
        <dbReference type="ChEBI" id="CHEBI:133044"/>
        <dbReference type="EC" id="2.3.2.6"/>
    </reaction>
</comment>
<proteinExistence type="inferred from homology"/>
<dbReference type="PANTHER" id="PTHR30098">
    <property type="entry name" value="LEUCYL/PHENYLALANYL-TRNA--PROTEIN TRANSFERASE"/>
    <property type="match status" value="1"/>
</dbReference>
<dbReference type="GO" id="GO:0008914">
    <property type="term" value="F:leucyl-tRNA--protein transferase activity"/>
    <property type="evidence" value="ECO:0007669"/>
    <property type="project" value="UniProtKB-UniRule"/>
</dbReference>
<dbReference type="RefSeq" id="WP_100265102.1">
    <property type="nucleotide sequence ID" value="NZ_CP018800.1"/>
</dbReference>
<gene>
    <name evidence="15" type="primary">aat</name>
    <name evidence="16" type="ORF">Ga0123462_0796</name>
</gene>